<feature type="chain" id="PRO_5047396243" evidence="2">
    <location>
        <begin position="27"/>
        <end position="593"/>
    </location>
</feature>
<gene>
    <name evidence="3" type="ORF">PCOR1329_LOCUS66555</name>
</gene>
<feature type="non-terminal residue" evidence="3">
    <location>
        <position position="1"/>
    </location>
</feature>
<feature type="compositionally biased region" description="Low complexity" evidence="1">
    <location>
        <begin position="481"/>
        <end position="492"/>
    </location>
</feature>
<feature type="region of interest" description="Disordered" evidence="1">
    <location>
        <begin position="207"/>
        <end position="242"/>
    </location>
</feature>
<feature type="compositionally biased region" description="Pro residues" evidence="1">
    <location>
        <begin position="362"/>
        <end position="374"/>
    </location>
</feature>
<feature type="compositionally biased region" description="Pro residues" evidence="1">
    <location>
        <begin position="421"/>
        <end position="434"/>
    </location>
</feature>
<sequence length="593" mass="59996">AAGPLRAFDGAVLWLCVWHVDGLAEGDKVPIGQAMVPLETLGVGLAEVDGYFHISPPSAGCRPHAGDALRGQIRARVRPCASGLSAEAPGQLRWSMSESSTSAMSCVYDGRVALQQTSTCTHCEDAEAGAAERAATSYAGDLGLAGEAGTPADAAARPRPSGPETEPALGSDAEPGCMEAVLESHKRSMSELDDLHKRLLATLAGDGDEAQPAPACPEQQGPGAGRGAPASDGVLAAEGGPRVPAPQEVDLLMLELPTCLADQGADTASVPRSGVCEDLMLLSFDVPCSGEARQAPTERGGDAGGAGAGPPPSRRSGAGPLPWASPWAGAAGPVLGLAEPDEDAPSPRALVQQGGAQRRADPPPPRTGAGPLPPGCCFAEALPTTPRSSLAPQSVQGASVSGMGGALQPASGSAERIADSPSPPVTPSPAPPRPALRTPPAVAARLPPRASARPGPAAVALLSDTACQTEEHLEYTSSLIGSAAGHSGPAPGRDAGESSGPRLRRTSAPQSPAGSAIAPMLRRADAAELFATPRTDVGSDRTSVATTSVPVELPRFKAKWTSRLDAETQRIARIMRGGRAHHESDGTLSSTSE</sequence>
<dbReference type="EMBL" id="CAUYUJ010018582">
    <property type="protein sequence ID" value="CAK0884739.1"/>
    <property type="molecule type" value="Genomic_DNA"/>
</dbReference>
<evidence type="ECO:0000313" key="4">
    <source>
        <dbReference type="Proteomes" id="UP001189429"/>
    </source>
</evidence>
<evidence type="ECO:0000256" key="2">
    <source>
        <dbReference type="SAM" id="SignalP"/>
    </source>
</evidence>
<feature type="region of interest" description="Disordered" evidence="1">
    <location>
        <begin position="473"/>
        <end position="518"/>
    </location>
</feature>
<feature type="region of interest" description="Disordered" evidence="1">
    <location>
        <begin position="291"/>
        <end position="458"/>
    </location>
</feature>
<feature type="compositionally biased region" description="Low complexity" evidence="1">
    <location>
        <begin position="435"/>
        <end position="458"/>
    </location>
</feature>
<evidence type="ECO:0000256" key="1">
    <source>
        <dbReference type="SAM" id="MobiDB-lite"/>
    </source>
</evidence>
<feature type="region of interest" description="Disordered" evidence="1">
    <location>
        <begin position="142"/>
        <end position="175"/>
    </location>
</feature>
<protein>
    <submittedName>
        <fullName evidence="3">Uncharacterized protein</fullName>
    </submittedName>
</protein>
<feature type="signal peptide" evidence="2">
    <location>
        <begin position="1"/>
        <end position="26"/>
    </location>
</feature>
<organism evidence="3 4">
    <name type="scientific">Prorocentrum cordatum</name>
    <dbReference type="NCBI Taxonomy" id="2364126"/>
    <lineage>
        <taxon>Eukaryota</taxon>
        <taxon>Sar</taxon>
        <taxon>Alveolata</taxon>
        <taxon>Dinophyceae</taxon>
        <taxon>Prorocentrales</taxon>
        <taxon>Prorocentraceae</taxon>
        <taxon>Prorocentrum</taxon>
    </lineage>
</organism>
<evidence type="ECO:0000313" key="3">
    <source>
        <dbReference type="EMBL" id="CAK0884739.1"/>
    </source>
</evidence>
<feature type="compositionally biased region" description="Low complexity" evidence="1">
    <location>
        <begin position="142"/>
        <end position="163"/>
    </location>
</feature>
<dbReference type="Proteomes" id="UP001189429">
    <property type="component" value="Unassembled WGS sequence"/>
</dbReference>
<reference evidence="3" key="1">
    <citation type="submission" date="2023-10" db="EMBL/GenBank/DDBJ databases">
        <authorList>
            <person name="Chen Y."/>
            <person name="Shah S."/>
            <person name="Dougan E. K."/>
            <person name="Thang M."/>
            <person name="Chan C."/>
        </authorList>
    </citation>
    <scope>NUCLEOTIDE SEQUENCE [LARGE SCALE GENOMIC DNA]</scope>
</reference>
<proteinExistence type="predicted"/>
<accession>A0ABN9WH50</accession>
<feature type="compositionally biased region" description="Polar residues" evidence="1">
    <location>
        <begin position="385"/>
        <end position="399"/>
    </location>
</feature>
<comment type="caution">
    <text evidence="3">The sequence shown here is derived from an EMBL/GenBank/DDBJ whole genome shotgun (WGS) entry which is preliminary data.</text>
</comment>
<feature type="compositionally biased region" description="Low complexity" evidence="1">
    <location>
        <begin position="314"/>
        <end position="333"/>
    </location>
</feature>
<keyword evidence="4" id="KW-1185">Reference proteome</keyword>
<name>A0ABN9WH50_9DINO</name>
<keyword evidence="2" id="KW-0732">Signal</keyword>